<keyword evidence="2" id="KW-1185">Reference proteome</keyword>
<proteinExistence type="predicted"/>
<accession>A0A222MW22</accession>
<dbReference type="KEGG" id="cavi:CAV_0557"/>
<dbReference type="EMBL" id="CP022347">
    <property type="protein sequence ID" value="ASQ30224.1"/>
    <property type="molecule type" value="Genomic_DNA"/>
</dbReference>
<gene>
    <name evidence="1" type="ORF">CAV_0557</name>
</gene>
<protein>
    <submittedName>
        <fullName evidence="1">Uncharacterized protein</fullName>
    </submittedName>
</protein>
<evidence type="ECO:0000313" key="2">
    <source>
        <dbReference type="Proteomes" id="UP000201169"/>
    </source>
</evidence>
<dbReference type="RefSeq" id="WP_094324994.1">
    <property type="nucleotide sequence ID" value="NZ_CP022347.1"/>
</dbReference>
<dbReference type="Proteomes" id="UP000201169">
    <property type="component" value="Chromosome"/>
</dbReference>
<dbReference type="AlphaFoldDB" id="A0A222MW22"/>
<dbReference type="OrthoDB" id="5324092at2"/>
<dbReference type="InterPro" id="IPR009057">
    <property type="entry name" value="Homeodomain-like_sf"/>
</dbReference>
<name>A0A222MW22_9BACT</name>
<sequence length="207" mass="23939">MYDKDIRARARLHYETHDVGLKEVAQHFKIQYRTLLNWSKKEKWQRAKALKDVFENEIKKDLVKKEFATVIDSVGNKIKEKLASNLGESLYDVDEIVRKNTLDLVSDEILLKAMGINFLQKNMVLASLLAKDELLRMLSLRQGHKGDPMLIACAEKYVGILQSIQKSFYPEKDSFLKLNSLNNESINLENLSENELIELLNKENKGE</sequence>
<organism evidence="1 2">
    <name type="scientific">Campylobacter avium LMG 24591</name>
    <dbReference type="NCBI Taxonomy" id="522484"/>
    <lineage>
        <taxon>Bacteria</taxon>
        <taxon>Pseudomonadati</taxon>
        <taxon>Campylobacterota</taxon>
        <taxon>Epsilonproteobacteria</taxon>
        <taxon>Campylobacterales</taxon>
        <taxon>Campylobacteraceae</taxon>
        <taxon>Campylobacter</taxon>
    </lineage>
</organism>
<reference evidence="1 2" key="1">
    <citation type="submission" date="2017-07" db="EMBL/GenBank/DDBJ databases">
        <title>Analysis of two Campylobacter avium genomes and identification of a novel hippuricase gene.</title>
        <authorList>
            <person name="Miller W.G."/>
            <person name="Chapman M.H."/>
            <person name="Yee E."/>
            <person name="Revez J."/>
            <person name="Bono J.L."/>
            <person name="Rossi M."/>
        </authorList>
    </citation>
    <scope>NUCLEOTIDE SEQUENCE [LARGE SCALE GENOMIC DNA]</scope>
    <source>
        <strain evidence="1 2">LMG 24591</strain>
    </source>
</reference>
<evidence type="ECO:0000313" key="1">
    <source>
        <dbReference type="EMBL" id="ASQ30224.1"/>
    </source>
</evidence>
<dbReference type="SUPFAM" id="SSF46689">
    <property type="entry name" value="Homeodomain-like"/>
    <property type="match status" value="1"/>
</dbReference>